<dbReference type="AlphaFoldDB" id="A0A926JCW5"/>
<proteinExistence type="predicted"/>
<protein>
    <submittedName>
        <fullName evidence="2">Hydrolase</fullName>
    </submittedName>
</protein>
<evidence type="ECO:0000313" key="3">
    <source>
        <dbReference type="Proteomes" id="UP000608594"/>
    </source>
</evidence>
<dbReference type="Proteomes" id="UP000608594">
    <property type="component" value="Unassembled WGS sequence"/>
</dbReference>
<evidence type="ECO:0000313" key="2">
    <source>
        <dbReference type="EMBL" id="MBC9246834.1"/>
    </source>
</evidence>
<feature type="domain" description="Cysteine-rich CPCC" evidence="1">
    <location>
        <begin position="3"/>
        <end position="78"/>
    </location>
</feature>
<sequence>MRYACACCGYLTLEEPPPGSFEICPVCGWEDDIAQFNNPDRAGGANLVSLNQARLNFIIFHASDERWIGRVRPPKDDEII</sequence>
<dbReference type="SUPFAM" id="SSF57802">
    <property type="entry name" value="Rubredoxin-like"/>
    <property type="match status" value="1"/>
</dbReference>
<dbReference type="Pfam" id="PF14206">
    <property type="entry name" value="Cys_rich_CPCC"/>
    <property type="match status" value="1"/>
</dbReference>
<gene>
    <name evidence="2" type="ORF">H4P12_08925</name>
</gene>
<accession>A0A926JCW5</accession>
<keyword evidence="2" id="KW-0378">Hydrolase</keyword>
<reference evidence="2" key="1">
    <citation type="submission" date="2020-08" db="EMBL/GenBank/DDBJ databases">
        <title>Paracoccus amoyensis sp. nov., isolated from the surface seawater at coast of Xiamen, Fujian.</title>
        <authorList>
            <person name="Lyu L."/>
        </authorList>
    </citation>
    <scope>NUCLEOTIDE SEQUENCE</scope>
    <source>
        <strain evidence="2">11-3</strain>
    </source>
</reference>
<organism evidence="2 3">
    <name type="scientific">Paracoccus amoyensis</name>
    <dbReference type="NCBI Taxonomy" id="2760093"/>
    <lineage>
        <taxon>Bacteria</taxon>
        <taxon>Pseudomonadati</taxon>
        <taxon>Pseudomonadota</taxon>
        <taxon>Alphaproteobacteria</taxon>
        <taxon>Rhodobacterales</taxon>
        <taxon>Paracoccaceae</taxon>
        <taxon>Paracoccus</taxon>
    </lineage>
</organism>
<evidence type="ECO:0000259" key="1">
    <source>
        <dbReference type="Pfam" id="PF14206"/>
    </source>
</evidence>
<comment type="caution">
    <text evidence="2">The sequence shown here is derived from an EMBL/GenBank/DDBJ whole genome shotgun (WGS) entry which is preliminary data.</text>
</comment>
<keyword evidence="3" id="KW-1185">Reference proteome</keyword>
<dbReference type="InterPro" id="IPR025983">
    <property type="entry name" value="Cys_rich_CPCC"/>
</dbReference>
<dbReference type="GO" id="GO:0016787">
    <property type="term" value="F:hydrolase activity"/>
    <property type="evidence" value="ECO:0007669"/>
    <property type="project" value="UniProtKB-KW"/>
</dbReference>
<dbReference type="RefSeq" id="WP_187793374.1">
    <property type="nucleotide sequence ID" value="NZ_JACOQL010000002.1"/>
</dbReference>
<dbReference type="EMBL" id="JACOQL010000002">
    <property type="protein sequence ID" value="MBC9246834.1"/>
    <property type="molecule type" value="Genomic_DNA"/>
</dbReference>
<name>A0A926JCW5_9RHOB</name>